<evidence type="ECO:0000313" key="2">
    <source>
        <dbReference type="Proteomes" id="UP000007879"/>
    </source>
</evidence>
<evidence type="ECO:0000313" key="1">
    <source>
        <dbReference type="EnsemblMetazoa" id="XP_019851992.1"/>
    </source>
</evidence>
<organism evidence="1 2">
    <name type="scientific">Amphimedon queenslandica</name>
    <name type="common">Sponge</name>
    <dbReference type="NCBI Taxonomy" id="400682"/>
    <lineage>
        <taxon>Eukaryota</taxon>
        <taxon>Metazoa</taxon>
        <taxon>Porifera</taxon>
        <taxon>Demospongiae</taxon>
        <taxon>Heteroscleromorpha</taxon>
        <taxon>Haplosclerida</taxon>
        <taxon>Niphatidae</taxon>
        <taxon>Amphimedon</taxon>
    </lineage>
</organism>
<evidence type="ECO:0008006" key="3">
    <source>
        <dbReference type="Google" id="ProtNLM"/>
    </source>
</evidence>
<dbReference type="KEGG" id="aqu:109581928"/>
<dbReference type="Gene3D" id="1.10.533.10">
    <property type="entry name" value="Death Domain, Fas"/>
    <property type="match status" value="1"/>
</dbReference>
<dbReference type="GeneID" id="109581928"/>
<proteinExistence type="predicted"/>
<reference evidence="1" key="2">
    <citation type="submission" date="2024-06" db="UniProtKB">
        <authorList>
            <consortium name="EnsemblMetazoa"/>
        </authorList>
    </citation>
    <scope>IDENTIFICATION</scope>
</reference>
<dbReference type="Proteomes" id="UP000007879">
    <property type="component" value="Unassembled WGS sequence"/>
</dbReference>
<keyword evidence="2" id="KW-1185">Reference proteome</keyword>
<reference evidence="2" key="1">
    <citation type="journal article" date="2010" name="Nature">
        <title>The Amphimedon queenslandica genome and the evolution of animal complexity.</title>
        <authorList>
            <person name="Srivastava M."/>
            <person name="Simakov O."/>
            <person name="Chapman J."/>
            <person name="Fahey B."/>
            <person name="Gauthier M.E."/>
            <person name="Mitros T."/>
            <person name="Richards G.S."/>
            <person name="Conaco C."/>
            <person name="Dacre M."/>
            <person name="Hellsten U."/>
            <person name="Larroux C."/>
            <person name="Putnam N.H."/>
            <person name="Stanke M."/>
            <person name="Adamska M."/>
            <person name="Darling A."/>
            <person name="Degnan S.M."/>
            <person name="Oakley T.H."/>
            <person name="Plachetzki D.C."/>
            <person name="Zhai Y."/>
            <person name="Adamski M."/>
            <person name="Calcino A."/>
            <person name="Cummins S.F."/>
            <person name="Goodstein D.M."/>
            <person name="Harris C."/>
            <person name="Jackson D.J."/>
            <person name="Leys S.P."/>
            <person name="Shu S."/>
            <person name="Woodcroft B.J."/>
            <person name="Vervoort M."/>
            <person name="Kosik K.S."/>
            <person name="Manning G."/>
            <person name="Degnan B.M."/>
            <person name="Rokhsar D.S."/>
        </authorList>
    </citation>
    <scope>NUCLEOTIDE SEQUENCE [LARGE SCALE GENOMIC DNA]</scope>
</reference>
<sequence>MSSRTEVAEHYYNDTVKDQVTDALFIILSFRISADHIKPLAECLSCSVHPESNSAESSNDKSVSSTALQILWDWRNKEALHANCRTLVKAFLTSETLPTDITEFVISQLEGQNQVSVTSFNYSKWDEPAEVKKMRLNFAQAYIKVFEGITQKRISEWLNVANDTNIHEFILRRCNWLNYDLLEELDNDLGDKKVFGIYVKQYKSIMKKIQVFRIPPNSIPTVPVSSRCIFTIFFQPSMQNYSGSVLHEIKSGLSQKFNTKVLDFLISAIDETNLCIDVSIQKRMLHKVTNKKWEDQNLISYDSLVNATSYSLTAECADGLDNYCSSPIDQADDESWVDFVPDIDATQLTLSTFDDTKFSAAVEDVDIVGDLVVNLNIGPKLKISMEEFKRIILNQKVPVALCLVAVMGLPDCNKTSILESILRENIKLKETATRNFEEYMTRKKNPDGLSIYELCVLGGKPYDQYSWSFATEQYGAIFSILCGLVRHIALAKSDIKRVEFLSDGHVSQNKLVDHHFKLLMGKAAKQLKDISMDEKKEALFLNGLTLANIMDVGVNKALYDFLPIMLSFCRGHLRLVFFSLERDGPKLDEVPDLSADHYSRRGDNRLALTMRSRLNCILHFATLGHNPKQKEDDSKRTLVVASSNSQSVVAGFSSQLHKAATDKIQEEAEKLNIKKFVSNVALVSINDADSLKKAKEEITKFIMKEQIFQKTLPLKWIFLHSFMVSVQQKEGAMKAIILKKREVYDYAAKELRMDEEDFENFLVTFTDFGSILYMPQFRDLRDIVVVDIWEFVQFLNELIYPKKEKKWYKDLTTYGIIKISDASEILKKHMEIFIKIIITFGMAAFISKEKAFLNGRFLTEVCYYLPSARIDKKSPSGHSNDYAFLKIESPNFPANIQASISHEIMKRQNFYLIGNESFDTSQFGYCTPSGCPIQITMVYGGSQTKLILHINDACTGMHHCVSACKGVIEACCDSLDKISNQIQYLKYSIGIPCSAVDGDSHLFNFKDDSDLCQACIRSIDSTISCHKYWIEAAKMCNKGSKTRMSESTYGLKTKLLEKDAHISKLMKKKSQLLEMITSLKKQLTKETRSVKVQSNYLMRLMDDLECLSDVQVPLLKRLKLEIQHCIDLTGRPDLAQCLKFAIAPMSTPSLPYLFKLVEGGEFSSKSGYGFIQQKRQDDSLHAKLAKGKEDKELIDENSILDDSGSIASPLVSAVAAFKSMDQTELLDKPASTESHEVHSTGMKEATNYAGLIYYEEKHAEDLVTFIAAKKLDALLQFIEGKHSKAEMGPNVYFRIASPFIELNLNAPQKKSFKGWTIEPHTEPCKLFQRDIFNFGDKDYSLPPSCLISVYSSPDAVPTLHYSVPVEGVADPVTLNIHRSRRTAHLTAVAASGSDEATPAPTKIGREGGIDIKTARQKIKEVMNKNHSNYADILESSLNEIANKLFEAGIITRQVQKSPTYESITSSFLSVMNLLDSKSDLEKHCMKYLEALFSIGGPIEFVANHLREKWTAALEGALQFEHESN</sequence>
<protein>
    <recommendedName>
        <fullName evidence="3">Death domain-containing protein</fullName>
    </recommendedName>
</protein>
<dbReference type="RefSeq" id="XP_019851992.1">
    <property type="nucleotide sequence ID" value="XM_019996433.1"/>
</dbReference>
<dbReference type="EnsemblMetazoa" id="XM_019996433.1">
    <property type="protein sequence ID" value="XP_019851992.1"/>
    <property type="gene ID" value="LOC109581928"/>
</dbReference>
<accession>A0AAN0J5G9</accession>
<dbReference type="InterPro" id="IPR011029">
    <property type="entry name" value="DEATH-like_dom_sf"/>
</dbReference>
<name>A0AAN0J5G9_AMPQE</name>